<dbReference type="InterPro" id="IPR050738">
    <property type="entry name" value="Sulfatase"/>
</dbReference>
<dbReference type="EMBL" id="RAPO01000001">
    <property type="protein sequence ID" value="RKD98089.1"/>
    <property type="molecule type" value="Genomic_DNA"/>
</dbReference>
<protein>
    <submittedName>
        <fullName evidence="3">Arylsulfatase A-like enzyme</fullName>
    </submittedName>
</protein>
<comment type="caution">
    <text evidence="3">The sequence shown here is derived from an EMBL/GenBank/DDBJ whole genome shotgun (WGS) entry which is preliminary data.</text>
</comment>
<dbReference type="Proteomes" id="UP000283805">
    <property type="component" value="Unassembled WGS sequence"/>
</dbReference>
<dbReference type="AlphaFoldDB" id="A0A419WRJ9"/>
<evidence type="ECO:0000313" key="4">
    <source>
        <dbReference type="Proteomes" id="UP000283805"/>
    </source>
</evidence>
<keyword evidence="4" id="KW-1185">Reference proteome</keyword>
<dbReference type="CDD" id="cd16148">
    <property type="entry name" value="sulfatase_like"/>
    <property type="match status" value="1"/>
</dbReference>
<dbReference type="RefSeq" id="WP_120243547.1">
    <property type="nucleotide sequence ID" value="NZ_RAPO01000001.1"/>
</dbReference>
<dbReference type="GO" id="GO:0004065">
    <property type="term" value="F:arylsulfatase activity"/>
    <property type="evidence" value="ECO:0007669"/>
    <property type="project" value="TreeGrafter"/>
</dbReference>
<comment type="similarity">
    <text evidence="1">Belongs to the sulfatase family.</text>
</comment>
<proteinExistence type="inferred from homology"/>
<evidence type="ECO:0000256" key="1">
    <source>
        <dbReference type="ARBA" id="ARBA00008779"/>
    </source>
</evidence>
<dbReference type="PANTHER" id="PTHR42693">
    <property type="entry name" value="ARYLSULFATASE FAMILY MEMBER"/>
    <property type="match status" value="1"/>
</dbReference>
<evidence type="ECO:0000313" key="3">
    <source>
        <dbReference type="EMBL" id="RKD98089.1"/>
    </source>
</evidence>
<name>A0A419WRJ9_9EURY</name>
<dbReference type="InterPro" id="IPR017850">
    <property type="entry name" value="Alkaline_phosphatase_core_sf"/>
</dbReference>
<feature type="domain" description="Sulfatase N-terminal" evidence="2">
    <location>
        <begin position="2"/>
        <end position="329"/>
    </location>
</feature>
<dbReference type="InterPro" id="IPR000917">
    <property type="entry name" value="Sulfatase_N"/>
</dbReference>
<dbReference type="Pfam" id="PF00884">
    <property type="entry name" value="Sulfatase"/>
    <property type="match status" value="1"/>
</dbReference>
<dbReference type="OrthoDB" id="3164at2157"/>
<dbReference type="PANTHER" id="PTHR42693:SF33">
    <property type="entry name" value="ARYLSULFATASE"/>
    <property type="match status" value="1"/>
</dbReference>
<gene>
    <name evidence="3" type="ORF">ATJ93_1091</name>
</gene>
<dbReference type="SUPFAM" id="SSF53649">
    <property type="entry name" value="Alkaline phosphatase-like"/>
    <property type="match status" value="1"/>
</dbReference>
<accession>A0A419WRJ9</accession>
<evidence type="ECO:0000259" key="2">
    <source>
        <dbReference type="Pfam" id="PF00884"/>
    </source>
</evidence>
<organism evidence="3 4">
    <name type="scientific">Halopiger aswanensis</name>
    <dbReference type="NCBI Taxonomy" id="148449"/>
    <lineage>
        <taxon>Archaea</taxon>
        <taxon>Methanobacteriati</taxon>
        <taxon>Methanobacteriota</taxon>
        <taxon>Stenosarchaea group</taxon>
        <taxon>Halobacteria</taxon>
        <taxon>Halobacteriales</taxon>
        <taxon>Natrialbaceae</taxon>
        <taxon>Halopiger</taxon>
    </lineage>
</organism>
<dbReference type="Gene3D" id="3.40.720.10">
    <property type="entry name" value="Alkaline Phosphatase, subunit A"/>
    <property type="match status" value="1"/>
</dbReference>
<reference evidence="3 4" key="1">
    <citation type="submission" date="2018-09" db="EMBL/GenBank/DDBJ databases">
        <title>Genomic Encyclopedia of Archaeal and Bacterial Type Strains, Phase II (KMG-II): from individual species to whole genera.</title>
        <authorList>
            <person name="Goeker M."/>
        </authorList>
    </citation>
    <scope>NUCLEOTIDE SEQUENCE [LARGE SCALE GENOMIC DNA]</scope>
    <source>
        <strain evidence="3 4">DSM 13151</strain>
    </source>
</reference>
<sequence>MNVLYITVDALRADHVTKSVMPTIHDFANDGLEYTRCYANGPGTPWSFPSLLAGRYSGGTDGFGIPDENDPRPTLAEALNKEGYATAGFTDNRFASSDYNYDRGMESMYDANATSSEKRIKQVVRERLDHDGLLYQSLLRSYHLIDDLLVNVSGRETRFVRAEILVNRLLDWVDNQDEEWFAWLHPMDVHAPYEAPDEYQRKYLDDPVSRRRTQELARKATHHPDELSDDEWKLQRRLYKAECTYLDDQLERLFDSLPKSVLEETLIVFTADHGEMHGEHGLGGHPQQFWEEVIHVPCAISGPDLGTDVIDDQIGLVDLPPTILEALGIDQPTGWDGHNILPTEDGTVDEREHVFVDVKPELDRDHVGVRRADEWKLMRHNEEGEILVNTNDNPKEDPLQDQSNNVSTIYQELSDILDEHLDEMEQRRREDVTGIEDEEMIEDHLRELGYLE</sequence>